<protein>
    <submittedName>
        <fullName evidence="2">Uncharacterized protein</fullName>
    </submittedName>
</protein>
<reference evidence="2 3" key="1">
    <citation type="submission" date="2021-05" db="EMBL/GenBank/DDBJ databases">
        <authorList>
            <person name="Zhang Z.D."/>
            <person name="Osman G."/>
        </authorList>
    </citation>
    <scope>NUCLEOTIDE SEQUENCE [LARGE SCALE GENOMIC DNA]</scope>
    <source>
        <strain evidence="2 3">KCTC 32217</strain>
    </source>
</reference>
<sequence>MKWIWVLMGIFFFQGADTWAQSYGTSAGLRLGSNKNHRTIGLSVQQRVFDNITLEGIAQTDFNNNTTFHALVQKHSRIISRRFNYYYGTGVGFGWEESTHRNPETREIVTTYGNNTLNAELILGVEMTLLRTNISLDYKPNVNIVGSRTPWYSGQVGISARHVIVKSKEQKKKQRQRQRMKKRNQRGNVWENLREKVRGY</sequence>
<accession>A0AAP2G122</accession>
<feature type="region of interest" description="Disordered" evidence="1">
    <location>
        <begin position="166"/>
        <end position="188"/>
    </location>
</feature>
<organism evidence="2 3">
    <name type="scientific">Litoribacter ruber</name>
    <dbReference type="NCBI Taxonomy" id="702568"/>
    <lineage>
        <taxon>Bacteria</taxon>
        <taxon>Pseudomonadati</taxon>
        <taxon>Bacteroidota</taxon>
        <taxon>Cytophagia</taxon>
        <taxon>Cytophagales</taxon>
        <taxon>Cyclobacteriaceae</taxon>
        <taxon>Litoribacter</taxon>
    </lineage>
</organism>
<evidence type="ECO:0000313" key="2">
    <source>
        <dbReference type="EMBL" id="MBS9523372.1"/>
    </source>
</evidence>
<evidence type="ECO:0000313" key="3">
    <source>
        <dbReference type="Proteomes" id="UP001319104"/>
    </source>
</evidence>
<evidence type="ECO:0000256" key="1">
    <source>
        <dbReference type="SAM" id="MobiDB-lite"/>
    </source>
</evidence>
<keyword evidence="3" id="KW-1185">Reference proteome</keyword>
<gene>
    <name evidence="2" type="ORF">KI659_05000</name>
</gene>
<name>A0AAP2G122_9BACT</name>
<feature type="compositionally biased region" description="Basic residues" evidence="1">
    <location>
        <begin position="166"/>
        <end position="185"/>
    </location>
</feature>
<comment type="caution">
    <text evidence="2">The sequence shown here is derived from an EMBL/GenBank/DDBJ whole genome shotgun (WGS) entry which is preliminary data.</text>
</comment>
<dbReference type="AlphaFoldDB" id="A0AAP2G122"/>
<dbReference type="Proteomes" id="UP001319104">
    <property type="component" value="Unassembled WGS sequence"/>
</dbReference>
<proteinExistence type="predicted"/>
<dbReference type="EMBL" id="JAHCMY010000002">
    <property type="protein sequence ID" value="MBS9523372.1"/>
    <property type="molecule type" value="Genomic_DNA"/>
</dbReference>
<dbReference type="RefSeq" id="WP_213944269.1">
    <property type="nucleotide sequence ID" value="NZ_JAHCMY010000002.1"/>
</dbReference>